<keyword evidence="7" id="KW-0804">Transcription</keyword>
<dbReference type="Proteomes" id="UP000887561">
    <property type="component" value="Unplaced"/>
</dbReference>
<evidence type="ECO:0000256" key="2">
    <source>
        <dbReference type="ARBA" id="ARBA00012111"/>
    </source>
</evidence>
<proteinExistence type="inferred from homology"/>
<dbReference type="WBParaSite" id="scaffold6343_cov183.g10722">
    <property type="protein sequence ID" value="scaffold6343_cov183.g10722"/>
    <property type="gene ID" value="scaffold6343_cov183.g10722"/>
</dbReference>
<keyword evidence="6" id="KW-0805">Transcription regulation</keyword>
<protein>
    <recommendedName>
        <fullName evidence="2">histone deacetylase</fullName>
        <ecNumber evidence="2">3.5.1.98</ecNumber>
    </recommendedName>
</protein>
<dbReference type="GO" id="GO:0005737">
    <property type="term" value="C:cytoplasm"/>
    <property type="evidence" value="ECO:0007669"/>
    <property type="project" value="UniProtKB-ARBA"/>
</dbReference>
<dbReference type="GO" id="GO:0031507">
    <property type="term" value="P:heterochromatin formation"/>
    <property type="evidence" value="ECO:0007669"/>
    <property type="project" value="TreeGrafter"/>
</dbReference>
<keyword evidence="5" id="KW-0156">Chromatin regulator</keyword>
<feature type="compositionally biased region" description="Acidic residues" evidence="11">
    <location>
        <begin position="663"/>
        <end position="673"/>
    </location>
</feature>
<dbReference type="Pfam" id="PF00850">
    <property type="entry name" value="Hist_deacetyl"/>
    <property type="match status" value="1"/>
</dbReference>
<reference evidence="14" key="1">
    <citation type="submission" date="2022-11" db="UniProtKB">
        <authorList>
            <consortium name="WormBaseParasite"/>
        </authorList>
    </citation>
    <scope>IDENTIFICATION</scope>
</reference>
<comment type="similarity">
    <text evidence="10">Belongs to the histone deacetylase family. HD Type 1 subfamily.</text>
</comment>
<dbReference type="Gene3D" id="3.40.800.20">
    <property type="entry name" value="Histone deacetylase domain"/>
    <property type="match status" value="1"/>
</dbReference>
<evidence type="ECO:0000259" key="12">
    <source>
        <dbReference type="Pfam" id="PF00850"/>
    </source>
</evidence>
<keyword evidence="13" id="KW-1185">Reference proteome</keyword>
<evidence type="ECO:0000256" key="4">
    <source>
        <dbReference type="ARBA" id="ARBA00022801"/>
    </source>
</evidence>
<evidence type="ECO:0000256" key="8">
    <source>
        <dbReference type="ARBA" id="ARBA00023242"/>
    </source>
</evidence>
<dbReference type="InterPro" id="IPR023696">
    <property type="entry name" value="Ureohydrolase_dom_sf"/>
</dbReference>
<dbReference type="GO" id="GO:0016581">
    <property type="term" value="C:NuRD complex"/>
    <property type="evidence" value="ECO:0007669"/>
    <property type="project" value="TreeGrafter"/>
</dbReference>
<dbReference type="AlphaFoldDB" id="A0A915MYC9"/>
<evidence type="ECO:0000256" key="3">
    <source>
        <dbReference type="ARBA" id="ARBA00022491"/>
    </source>
</evidence>
<evidence type="ECO:0000256" key="7">
    <source>
        <dbReference type="ARBA" id="ARBA00023163"/>
    </source>
</evidence>
<feature type="compositionally biased region" description="Basic and acidic residues" evidence="11">
    <location>
        <begin position="649"/>
        <end position="662"/>
    </location>
</feature>
<dbReference type="GO" id="GO:0141221">
    <property type="term" value="F:histone deacetylase activity, hydrolytic mechanism"/>
    <property type="evidence" value="ECO:0007669"/>
    <property type="project" value="UniProtKB-EC"/>
</dbReference>
<keyword evidence="8" id="KW-0539">Nucleus</keyword>
<dbReference type="PANTHER" id="PTHR10625">
    <property type="entry name" value="HISTONE DEACETYLASE HDAC1-RELATED"/>
    <property type="match status" value="1"/>
</dbReference>
<feature type="compositionally biased region" description="Polar residues" evidence="11">
    <location>
        <begin position="626"/>
        <end position="645"/>
    </location>
</feature>
<dbReference type="PANTHER" id="PTHR10625:SF10">
    <property type="entry name" value="HISTONE DEACETYLASE HDAC1"/>
    <property type="match status" value="1"/>
</dbReference>
<dbReference type="SUPFAM" id="SSF52768">
    <property type="entry name" value="Arginase/deacetylase"/>
    <property type="match status" value="1"/>
</dbReference>
<evidence type="ECO:0000256" key="9">
    <source>
        <dbReference type="ARBA" id="ARBA00048287"/>
    </source>
</evidence>
<evidence type="ECO:0000256" key="1">
    <source>
        <dbReference type="ARBA" id="ARBA00004123"/>
    </source>
</evidence>
<dbReference type="InterPro" id="IPR003084">
    <property type="entry name" value="HDAC_I/II"/>
</dbReference>
<name>A0A915MYC9_MELJA</name>
<accession>A0A915MYC9</accession>
<dbReference type="InterPro" id="IPR000286">
    <property type="entry name" value="HDACs"/>
</dbReference>
<evidence type="ECO:0000313" key="13">
    <source>
        <dbReference type="Proteomes" id="UP000887561"/>
    </source>
</evidence>
<organism evidence="13 14">
    <name type="scientific">Meloidogyne javanica</name>
    <name type="common">Root-knot nematode worm</name>
    <dbReference type="NCBI Taxonomy" id="6303"/>
    <lineage>
        <taxon>Eukaryota</taxon>
        <taxon>Metazoa</taxon>
        <taxon>Ecdysozoa</taxon>
        <taxon>Nematoda</taxon>
        <taxon>Chromadorea</taxon>
        <taxon>Rhabditida</taxon>
        <taxon>Tylenchina</taxon>
        <taxon>Tylenchomorpha</taxon>
        <taxon>Tylenchoidea</taxon>
        <taxon>Meloidogynidae</taxon>
        <taxon>Meloidogyninae</taxon>
        <taxon>Meloidogyne</taxon>
        <taxon>Meloidogyne incognita group</taxon>
    </lineage>
</organism>
<evidence type="ECO:0000313" key="14">
    <source>
        <dbReference type="WBParaSite" id="scaffold6343_cov183.g10722"/>
    </source>
</evidence>
<sequence>MNGNGCNGSGINGSGISPTPLTEMTSLEVANILQTKYNLKLGGKAFAFALDSLPYCEDDPVLIIDYLQMDQARKATIATFLLGNGGQTVGTSGHAFRFVDSDALWEANVLLRRAHPEVFYSATGVWDANGQQVNVSPIVTARTVVIETCTENSPLTSLEVAKKVGLGNRFAFALDCLPFSEDGPVVVLTKNKQMTIHSSKKVAYYYDGDVGNYYYGQGHPMKPHRIRMTHNLLLNYGLYRKMEVYRPQPSSLEEMTKYHSDDYMLFLKNIKPDNIGDYSRQMQRFNVGDDCPVFDGLFEFCQISSGGSIAAATKINRQHVDMAINWMGGLHHAKKSEASGFCYTNDIVLAILELLKYHQRVLYVDIDIHHGDGVEEAFYTTDRVMTVSFHKYGEYFPGTGDLKDIGAEKGRYYAVNFPLRDGIDDDTYERIFQPVMEKIICAYQPSVIVLQCGADSLTGDRLGCFNLTLKGHGMCLEFLKKFNLPMLLLGGGGYTIRNVARCWTFETSVALNVDIANELPYNDYFEYYGPDFKLHIPPSNMTNHNTVEYLDKVKFIFESLRQIPHAPGVQIGAAGPDAMNLDDVEGAQMDEASPDERLPRALSDKMVEKEGELYEGEKEGGDIRNIGSSNKRGAITTTSPDTTMASCELIKKSRIDGEIKNEGDEEPTESMES</sequence>
<dbReference type="InterPro" id="IPR037138">
    <property type="entry name" value="His_deacetylse_dom_sf"/>
</dbReference>
<evidence type="ECO:0000256" key="6">
    <source>
        <dbReference type="ARBA" id="ARBA00023015"/>
    </source>
</evidence>
<dbReference type="PRINTS" id="PR01271">
    <property type="entry name" value="HISDACETLASE"/>
</dbReference>
<evidence type="ECO:0000256" key="5">
    <source>
        <dbReference type="ARBA" id="ARBA00022853"/>
    </source>
</evidence>
<feature type="region of interest" description="Disordered" evidence="11">
    <location>
        <begin position="610"/>
        <end position="673"/>
    </location>
</feature>
<dbReference type="GO" id="GO:0140297">
    <property type="term" value="F:DNA-binding transcription factor binding"/>
    <property type="evidence" value="ECO:0007669"/>
    <property type="project" value="UniProtKB-ARBA"/>
</dbReference>
<dbReference type="FunFam" id="3.40.800.20:FF:000003">
    <property type="entry name" value="Histone deacetylase"/>
    <property type="match status" value="1"/>
</dbReference>
<keyword evidence="4" id="KW-0378">Hydrolase</keyword>
<keyword evidence="3" id="KW-0678">Repressor</keyword>
<comment type="catalytic activity">
    <reaction evidence="9">
        <text>N(6)-acetyl-L-lysyl-[histone] + H2O = L-lysyl-[histone] + acetate</text>
        <dbReference type="Rhea" id="RHEA:58196"/>
        <dbReference type="Rhea" id="RHEA-COMP:9845"/>
        <dbReference type="Rhea" id="RHEA-COMP:11338"/>
        <dbReference type="ChEBI" id="CHEBI:15377"/>
        <dbReference type="ChEBI" id="CHEBI:29969"/>
        <dbReference type="ChEBI" id="CHEBI:30089"/>
        <dbReference type="ChEBI" id="CHEBI:61930"/>
        <dbReference type="EC" id="3.5.1.98"/>
    </reaction>
</comment>
<feature type="domain" description="Histone deacetylase" evidence="12">
    <location>
        <begin position="219"/>
        <end position="508"/>
    </location>
</feature>
<dbReference type="PRINTS" id="PR01270">
    <property type="entry name" value="HDASUPER"/>
</dbReference>
<evidence type="ECO:0000256" key="10">
    <source>
        <dbReference type="ARBA" id="ARBA00061569"/>
    </source>
</evidence>
<feature type="compositionally biased region" description="Basic and acidic residues" evidence="11">
    <location>
        <begin position="610"/>
        <end position="622"/>
    </location>
</feature>
<dbReference type="InterPro" id="IPR023801">
    <property type="entry name" value="His_deacetylse_dom"/>
</dbReference>
<dbReference type="EC" id="3.5.1.98" evidence="2"/>
<comment type="subcellular location">
    <subcellularLocation>
        <location evidence="1">Nucleus</location>
    </subcellularLocation>
</comment>
<evidence type="ECO:0000256" key="11">
    <source>
        <dbReference type="SAM" id="MobiDB-lite"/>
    </source>
</evidence>